<dbReference type="GO" id="GO:0031410">
    <property type="term" value="C:cytoplasmic vesicle"/>
    <property type="evidence" value="ECO:0007669"/>
    <property type="project" value="TreeGrafter"/>
</dbReference>
<dbReference type="KEGG" id="soy:115888886"/>
<evidence type="ECO:0000313" key="6">
    <source>
        <dbReference type="RefSeq" id="XP_030764614.1"/>
    </source>
</evidence>
<dbReference type="InterPro" id="IPR037516">
    <property type="entry name" value="Tripartite_DENN"/>
</dbReference>
<feature type="domain" description="MABP" evidence="4">
    <location>
        <begin position="36"/>
        <end position="192"/>
    </location>
</feature>
<dbReference type="Gene3D" id="2.100.10.50">
    <property type="match status" value="1"/>
</dbReference>
<dbReference type="GO" id="GO:0005085">
    <property type="term" value="F:guanyl-nucleotide exchange factor activity"/>
    <property type="evidence" value="ECO:0007669"/>
    <property type="project" value="UniProtKB-KW"/>
</dbReference>
<sequence length="1297" mass="146266">MDERRLADYFVVAGLPDDPEVLDDASLPEGGNFESLAPITEISVIFPSLGEEAPEGWEVIRKTPTNLDADLNHGSLRATECFLCIKRGRDKPPLVDIGVMYEGKEYVMQDAEKVKESLGGSVANVNNSTSQIFLTYRRGLPTMPCNALVVTDVCVVIASKGESPPHAFCCISKNLNKGMLGSDVFLCYKKSMNKAKLITYKPDVLARYPMGDIPDFPFPNSVPLFCLPMGSTLELWPKQTSKPRPVFSNFVLTVSDAKHKVYGSALTFYEKFPAENITEEQKEQLGYTEDSDGLLHVNKSICILSHWPFSEEFQYWLSYLYQMVAEGVPSPVPVERYITQLFDEVPFPSPRTLLQLSGEIHEQRVIFIQPEDLPLPRSAAGFKQLLLNLGSENCLQVLLLALTEQKILIHSLRPDVLTLVAEAVSSLLFPFKWQCPYIPLCPLGLVEVLHAPLPFLIGVDSRFFDLYKPPSDVSCIDLDTNIITVPEAQRSYLNTKILPKKAAKHLKSTLESLYNQLRKSIQNHLNQDVAVDNNVDNIEAEFKKKKKEQLEESEIQEAFLKFMVNILKGYKGYLLPITKAPTVGTTDTQALFQLNEFLKSRDKNHTKFFSLVTKTQMFIRFIEERSFVVDQGDQGLTFFDDCIERLNNEDYSIRLIELDSVHKSDRTVFVLPPERVNESDLYKYSQFTLNPLLLRSGKRKYELPSLYQATLPGSPMARRTKHEIKSAQKLARKYQRSPDTWARCLCGTCHTLYFMILPSMLSMNVGKEKAVLQQAYELLVRTFEGSPPSTNKLHRSETVPAATVASSLATLGSSFKISFSRLATQRLSLRKANLKVPQQLLETAITNLSPSSLTSKKSNEIIQGSLSTIKSAASTMVKKMEEIKEAISTSANSTPVKNALNSNDRMASGDTLNDIDGDSAHGSDDTSLERQRKVSAELGSYRGSCTNLKDDEILPENIYLTPEEAKGDSEVDITLTTCSQCHNCNQLLYDEDIMANWSAEDSNLNTVCQACNKPTVPLLTVTVTGKELASCDPFSVPYLNPLVLRKELENILSQEGDLSISEPKFIDEHPIIYWNLIWVFERINVNTYLPNLYLKNRAEVESNSNGTEKQDSSQSSLEKLEESQTSNGSSSMKLVEEGTDPLTQELAALERLAAKVRVKCLWDEPKFHNDGPPMYVLWRLRDSNQIMSTDRSKINKSFMQQIINYIRVNDLTEPIKSLAKEREQSYNQRTANSIYRDVLFLACRALGRSVIDINAFDKEYTAAYSRYSEKTQLEIQDKPITLNSLYCRQYFRPLLLP</sequence>
<dbReference type="GO" id="GO:0032483">
    <property type="term" value="P:regulation of Rab protein signal transduction"/>
    <property type="evidence" value="ECO:0007669"/>
    <property type="project" value="TreeGrafter"/>
</dbReference>
<dbReference type="InterPro" id="IPR023341">
    <property type="entry name" value="MABP"/>
</dbReference>
<dbReference type="CTD" id="31800"/>
<evidence type="ECO:0000256" key="2">
    <source>
        <dbReference type="SAM" id="MobiDB-lite"/>
    </source>
</evidence>
<dbReference type="InterPro" id="IPR051696">
    <property type="entry name" value="DENN_Domain_GEFs"/>
</dbReference>
<dbReference type="Pfam" id="PF03455">
    <property type="entry name" value="dDENN"/>
    <property type="match status" value="1"/>
</dbReference>
<dbReference type="InterPro" id="IPR043153">
    <property type="entry name" value="DENN_C"/>
</dbReference>
<accession>A0A6J2YN17</accession>
<dbReference type="SMART" id="SM00801">
    <property type="entry name" value="dDENN"/>
    <property type="match status" value="1"/>
</dbReference>
<dbReference type="InterPro" id="IPR005112">
    <property type="entry name" value="dDENN_dom"/>
</dbReference>
<feature type="domain" description="UDENN" evidence="3">
    <location>
        <begin position="184"/>
        <end position="634"/>
    </location>
</feature>
<evidence type="ECO:0000259" key="4">
    <source>
        <dbReference type="PROSITE" id="PS51498"/>
    </source>
</evidence>
<gene>
    <name evidence="6" type="primary">LOC115888886</name>
</gene>
<organism evidence="5 6">
    <name type="scientific">Sitophilus oryzae</name>
    <name type="common">Rice weevil</name>
    <name type="synonym">Curculio oryzae</name>
    <dbReference type="NCBI Taxonomy" id="7048"/>
    <lineage>
        <taxon>Eukaryota</taxon>
        <taxon>Metazoa</taxon>
        <taxon>Ecdysozoa</taxon>
        <taxon>Arthropoda</taxon>
        <taxon>Hexapoda</taxon>
        <taxon>Insecta</taxon>
        <taxon>Pterygota</taxon>
        <taxon>Neoptera</taxon>
        <taxon>Endopterygota</taxon>
        <taxon>Coleoptera</taxon>
        <taxon>Polyphaga</taxon>
        <taxon>Cucujiformia</taxon>
        <taxon>Curculionidae</taxon>
        <taxon>Dryophthorinae</taxon>
        <taxon>Sitophilus</taxon>
    </lineage>
</organism>
<dbReference type="SMART" id="SM00799">
    <property type="entry name" value="DENN"/>
    <property type="match status" value="1"/>
</dbReference>
<feature type="region of interest" description="Disordered" evidence="2">
    <location>
        <begin position="1100"/>
        <end position="1134"/>
    </location>
</feature>
<dbReference type="InterPro" id="IPR001194">
    <property type="entry name" value="cDENN_dom"/>
</dbReference>
<dbReference type="Gene3D" id="3.40.50.11500">
    <property type="match status" value="1"/>
</dbReference>
<dbReference type="OrthoDB" id="75250at2759"/>
<dbReference type="PROSITE" id="PS50211">
    <property type="entry name" value="DENN"/>
    <property type="match status" value="1"/>
</dbReference>
<dbReference type="InterPro" id="IPR005113">
    <property type="entry name" value="uDENN_dom"/>
</dbReference>
<evidence type="ECO:0000256" key="1">
    <source>
        <dbReference type="ARBA" id="ARBA00022658"/>
    </source>
</evidence>
<protein>
    <submittedName>
        <fullName evidence="6">DENN domain-containing protein Crag</fullName>
    </submittedName>
</protein>
<keyword evidence="5" id="KW-1185">Reference proteome</keyword>
<dbReference type="Pfam" id="PF03456">
    <property type="entry name" value="uDENN"/>
    <property type="match status" value="1"/>
</dbReference>
<evidence type="ECO:0000259" key="3">
    <source>
        <dbReference type="PROSITE" id="PS50211"/>
    </source>
</evidence>
<dbReference type="Proteomes" id="UP000504635">
    <property type="component" value="Unplaced"/>
</dbReference>
<reference evidence="6" key="1">
    <citation type="submission" date="2025-08" db="UniProtKB">
        <authorList>
            <consortium name="RefSeq"/>
        </authorList>
    </citation>
    <scope>IDENTIFICATION</scope>
    <source>
        <tissue evidence="6">Gonads</tissue>
    </source>
</reference>
<dbReference type="SMART" id="SM00800">
    <property type="entry name" value="uDENN"/>
    <property type="match status" value="1"/>
</dbReference>
<name>A0A6J2YN17_SITOR</name>
<dbReference type="Pfam" id="PF02141">
    <property type="entry name" value="DENN"/>
    <property type="match status" value="1"/>
</dbReference>
<feature type="compositionally biased region" description="Polar residues" evidence="2">
    <location>
        <begin position="887"/>
        <end position="905"/>
    </location>
</feature>
<dbReference type="PANTHER" id="PTHR12296:SF30">
    <property type="entry name" value="DENN DOMAIN-CONTAINING PROTEIN CRAG"/>
    <property type="match status" value="1"/>
</dbReference>
<proteinExistence type="predicted"/>
<dbReference type="GeneID" id="115888886"/>
<dbReference type="PANTHER" id="PTHR12296">
    <property type="entry name" value="DENN DOMAIN-CONTAINING PROTEIN 4"/>
    <property type="match status" value="1"/>
</dbReference>
<dbReference type="FunCoup" id="A0A6J2YN17">
    <property type="interactions" value="823"/>
</dbReference>
<keyword evidence="1" id="KW-0344">Guanine-nucleotide releasing factor</keyword>
<feature type="compositionally biased region" description="Basic and acidic residues" evidence="2">
    <location>
        <begin position="918"/>
        <end position="930"/>
    </location>
</feature>
<dbReference type="RefSeq" id="XP_030764614.1">
    <property type="nucleotide sequence ID" value="XM_030908754.1"/>
</dbReference>
<evidence type="ECO:0000313" key="5">
    <source>
        <dbReference type="Proteomes" id="UP000504635"/>
    </source>
</evidence>
<feature type="region of interest" description="Disordered" evidence="2">
    <location>
        <begin position="887"/>
        <end position="930"/>
    </location>
</feature>
<dbReference type="PROSITE" id="PS51498">
    <property type="entry name" value="MABP"/>
    <property type="match status" value="1"/>
</dbReference>
<dbReference type="InParanoid" id="A0A6J2YN17"/>